<dbReference type="InterPro" id="IPR010155">
    <property type="entry name" value="CRISPR-assoc_prot_Cas5d"/>
</dbReference>
<dbReference type="GO" id="GO:0051607">
    <property type="term" value="P:defense response to virus"/>
    <property type="evidence" value="ECO:0007669"/>
    <property type="project" value="UniProtKB-UniRule"/>
</dbReference>
<name>A0A9Q9BN76_9STAP</name>
<accession>A0A9Q9BN76</accession>
<dbReference type="EC" id="3.1.-.-" evidence="2"/>
<keyword evidence="2" id="KW-0540">Nuclease</keyword>
<dbReference type="AlphaFoldDB" id="A0A9Q9BN76"/>
<dbReference type="EMBL" id="CP073809">
    <property type="protein sequence ID" value="UTH14643.1"/>
    <property type="molecule type" value="Genomic_DNA"/>
</dbReference>
<organism evidence="3 4">
    <name type="scientific">Macrococcus equipercicus</name>
    <dbReference type="NCBI Taxonomy" id="69967"/>
    <lineage>
        <taxon>Bacteria</taxon>
        <taxon>Bacillati</taxon>
        <taxon>Bacillota</taxon>
        <taxon>Bacilli</taxon>
        <taxon>Bacillales</taxon>
        <taxon>Staphylococcaceae</taxon>
        <taxon>Macrococcus</taxon>
    </lineage>
</organism>
<dbReference type="GO" id="GO:0016787">
    <property type="term" value="F:hydrolase activity"/>
    <property type="evidence" value="ECO:0007669"/>
    <property type="project" value="UniProtKB-KW"/>
</dbReference>
<evidence type="ECO:0000313" key="3">
    <source>
        <dbReference type="EMBL" id="UTH14643.1"/>
    </source>
</evidence>
<dbReference type="GO" id="GO:0004519">
    <property type="term" value="F:endonuclease activity"/>
    <property type="evidence" value="ECO:0007669"/>
    <property type="project" value="UniProtKB-UniRule"/>
</dbReference>
<dbReference type="RefSeq" id="WP_254250458.1">
    <property type="nucleotide sequence ID" value="NZ_CP073809.1"/>
</dbReference>
<keyword evidence="2" id="KW-0255">Endonuclease</keyword>
<proteinExistence type="inferred from homology"/>
<comment type="function">
    <text evidence="2">CRISPR (clustered regularly interspaced short palindromic repeat) is an adaptive immune system that provides protection against mobile genetic elements (viruses, transposable elements and conjugative plasmids). CRISPR clusters contain spacers, sequences complementary to antecedent mobile elements, and target invading nucleic acids. CRISPR clusters are transcribed and processed into CRISPR RNA (crRNA).</text>
</comment>
<dbReference type="Proteomes" id="UP001057381">
    <property type="component" value="Chromosome"/>
</dbReference>
<keyword evidence="2" id="KW-0378">Hydrolase</keyword>
<dbReference type="PIRSF" id="PIRSF029950">
    <property type="entry name" value="Cas_CT1134"/>
    <property type="match status" value="1"/>
</dbReference>
<dbReference type="KEGG" id="mequ:KFV11_04605"/>
<dbReference type="InterPro" id="IPR021124">
    <property type="entry name" value="CRISPR-assoc_prot_Cas5"/>
</dbReference>
<comment type="similarity">
    <text evidence="2">Belongs to the CRISPR-associated protein Cas5 family. Subtype I-C/Dvulg subfamily.</text>
</comment>
<evidence type="ECO:0000256" key="2">
    <source>
        <dbReference type="PIRNR" id="PIRNR029950"/>
    </source>
</evidence>
<evidence type="ECO:0000256" key="1">
    <source>
        <dbReference type="ARBA" id="ARBA00023118"/>
    </source>
</evidence>
<dbReference type="InterPro" id="IPR013422">
    <property type="entry name" value="CRISPR-assoc_prot_Cas5_N"/>
</dbReference>
<dbReference type="GO" id="GO:0003723">
    <property type="term" value="F:RNA binding"/>
    <property type="evidence" value="ECO:0007669"/>
    <property type="project" value="UniProtKB-UniRule"/>
</dbReference>
<dbReference type="Pfam" id="PF09704">
    <property type="entry name" value="Cas_Cas5d"/>
    <property type="match status" value="1"/>
</dbReference>
<dbReference type="NCBIfam" id="TIGR01876">
    <property type="entry name" value="cas_Cas5d"/>
    <property type="match status" value="1"/>
</dbReference>
<keyword evidence="1 2" id="KW-0051">Antiviral defense</keyword>
<reference evidence="3" key="1">
    <citation type="submission" date="2021-04" db="EMBL/GenBank/DDBJ databases">
        <title>Complete Genome Sequences of Macrococcus spp. from dog and cattle.</title>
        <authorList>
            <person name="Schwendener S."/>
            <person name="Perreten V."/>
        </authorList>
    </citation>
    <scope>NUCLEOTIDE SEQUENCE</scope>
    <source>
        <strain evidence="3">Epi0143-OL</strain>
    </source>
</reference>
<evidence type="ECO:0000313" key="4">
    <source>
        <dbReference type="Proteomes" id="UP001057381"/>
    </source>
</evidence>
<gene>
    <name evidence="3" type="primary">cas5c</name>
    <name evidence="3" type="ORF">KFV11_04605</name>
</gene>
<protein>
    <recommendedName>
        <fullName evidence="2">pre-crRNA processing endonuclease</fullName>
        <ecNumber evidence="2">3.1.-.-</ecNumber>
    </recommendedName>
</protein>
<dbReference type="NCBIfam" id="TIGR02593">
    <property type="entry name" value="CRISPR_cas5"/>
    <property type="match status" value="1"/>
</dbReference>
<keyword evidence="2" id="KW-0694">RNA-binding</keyword>
<dbReference type="GO" id="GO:0043571">
    <property type="term" value="P:maintenance of CRISPR repeat elements"/>
    <property type="evidence" value="ECO:0007669"/>
    <property type="project" value="UniProtKB-UniRule"/>
</dbReference>
<sequence length="238" mass="27694">MEFQSKPFYFRVKGDYALWTSVESKGGGERFTYSVPTRQGLHGIADAIYFKPTFTNVIDEVKVINPIMTETKGIRAMVGKGGADLNYVTYLEDVEYLVKFHFIWNKNRTDLTYDRNEKKHEAIMERALLKGGRRDTFLGTRECVAYVELIDEDVYLHSESFYHNQNISFGIMFHSFSYPSTPGEPLESYFSHTVMNDGIIKYKKQEDCEFKNKLSNYSIKPPKEIKSADEELKEYDIK</sequence>
<dbReference type="Gene3D" id="3.30.70.2660">
    <property type="match status" value="1"/>
</dbReference>